<dbReference type="GO" id="GO:0030286">
    <property type="term" value="C:dynein complex"/>
    <property type="evidence" value="ECO:0007669"/>
    <property type="project" value="InterPro"/>
</dbReference>
<evidence type="ECO:0000313" key="2">
    <source>
        <dbReference type="Proteomes" id="UP001431209"/>
    </source>
</evidence>
<evidence type="ECO:0000313" key="1">
    <source>
        <dbReference type="EMBL" id="KAL0478895.1"/>
    </source>
</evidence>
<name>A0AAW2YNU6_9EUKA</name>
<dbReference type="Proteomes" id="UP001431209">
    <property type="component" value="Unassembled WGS sequence"/>
</dbReference>
<dbReference type="AlphaFoldDB" id="A0AAW2YNU6"/>
<comment type="caution">
    <text evidence="1">The sequence shown here is derived from an EMBL/GenBank/DDBJ whole genome shotgun (WGS) entry which is preliminary data.</text>
</comment>
<dbReference type="InterPro" id="IPR037177">
    <property type="entry name" value="DLC_sf"/>
</dbReference>
<organism evidence="1 2">
    <name type="scientific">Acrasis kona</name>
    <dbReference type="NCBI Taxonomy" id="1008807"/>
    <lineage>
        <taxon>Eukaryota</taxon>
        <taxon>Discoba</taxon>
        <taxon>Heterolobosea</taxon>
        <taxon>Tetramitia</taxon>
        <taxon>Eutetramitia</taxon>
        <taxon>Acrasidae</taxon>
        <taxon>Acrasis</taxon>
    </lineage>
</organism>
<dbReference type="GO" id="GO:0007017">
    <property type="term" value="P:microtubule-based process"/>
    <property type="evidence" value="ECO:0007669"/>
    <property type="project" value="InterPro"/>
</dbReference>
<accession>A0AAW2YNU6</accession>
<sequence length="113" mass="13010">MDEILEGILEGDSVGIEPSDKLFIFELGKKTIHEIGAIDDYSEQLFQKRSRKITKSLSQKFGGDWVCIVGKQSSETNFGYYIPSIRNISFLVDEKHFIFVAQIFQERVPFRNT</sequence>
<keyword evidence="2" id="KW-1185">Reference proteome</keyword>
<protein>
    <submittedName>
        <fullName evidence="1">Developmentally-regulated protein</fullName>
    </submittedName>
</protein>
<dbReference type="EMBL" id="JAOPGA020000476">
    <property type="protein sequence ID" value="KAL0478895.1"/>
    <property type="molecule type" value="Genomic_DNA"/>
</dbReference>
<reference evidence="1 2" key="1">
    <citation type="submission" date="2024-03" db="EMBL/GenBank/DDBJ databases">
        <title>The Acrasis kona genome and developmental transcriptomes reveal deep origins of eukaryotic multicellular pathways.</title>
        <authorList>
            <person name="Sheikh S."/>
            <person name="Fu C.-J."/>
            <person name="Brown M.W."/>
            <person name="Baldauf S.L."/>
        </authorList>
    </citation>
    <scope>NUCLEOTIDE SEQUENCE [LARGE SCALE GENOMIC DNA]</scope>
    <source>
        <strain evidence="1 2">ATCC MYA-3509</strain>
    </source>
</reference>
<gene>
    <name evidence="1" type="ORF">AKO1_010729</name>
</gene>
<proteinExistence type="predicted"/>
<dbReference type="SUPFAM" id="SSF54648">
    <property type="entry name" value="DLC"/>
    <property type="match status" value="1"/>
</dbReference>